<keyword evidence="3 6" id="KW-0378">Hydrolase</keyword>
<dbReference type="Gene3D" id="2.40.10.10">
    <property type="entry name" value="Trypsin-like serine proteases"/>
    <property type="match status" value="2"/>
</dbReference>
<evidence type="ECO:0000256" key="6">
    <source>
        <dbReference type="RuleBase" id="RU363034"/>
    </source>
</evidence>
<dbReference type="PROSITE" id="PS00134">
    <property type="entry name" value="TRYPSIN_HIS"/>
    <property type="match status" value="1"/>
</dbReference>
<dbReference type="Pfam" id="PF00089">
    <property type="entry name" value="Trypsin"/>
    <property type="match status" value="1"/>
</dbReference>
<evidence type="ECO:0000313" key="10">
    <source>
        <dbReference type="Proteomes" id="UP001153292"/>
    </source>
</evidence>
<keyword evidence="10" id="KW-1185">Reference proteome</keyword>
<protein>
    <recommendedName>
        <fullName evidence="8">Peptidase S1 domain-containing protein</fullName>
    </recommendedName>
</protein>
<dbReference type="InterPro" id="IPR018114">
    <property type="entry name" value="TRYPSIN_HIS"/>
</dbReference>
<evidence type="ECO:0000256" key="2">
    <source>
        <dbReference type="ARBA" id="ARBA00022670"/>
    </source>
</evidence>
<dbReference type="InterPro" id="IPR001314">
    <property type="entry name" value="Peptidase_S1A"/>
</dbReference>
<dbReference type="PANTHER" id="PTHR24276:SF96">
    <property type="entry name" value="PEPTIDASE S1 DOMAIN-CONTAINING PROTEIN"/>
    <property type="match status" value="1"/>
</dbReference>
<dbReference type="EMBL" id="OU963898">
    <property type="protein sequence ID" value="CAH2989822.1"/>
    <property type="molecule type" value="Genomic_DNA"/>
</dbReference>
<comment type="similarity">
    <text evidence="1">Belongs to the peptidase S1 family.</text>
</comment>
<dbReference type="SMART" id="SM00020">
    <property type="entry name" value="Tryp_SPc"/>
    <property type="match status" value="1"/>
</dbReference>
<evidence type="ECO:0000256" key="4">
    <source>
        <dbReference type="ARBA" id="ARBA00022825"/>
    </source>
</evidence>
<dbReference type="InterPro" id="IPR033116">
    <property type="entry name" value="TRYPSIN_SER"/>
</dbReference>
<evidence type="ECO:0000256" key="3">
    <source>
        <dbReference type="ARBA" id="ARBA00022801"/>
    </source>
</evidence>
<feature type="domain" description="Peptidase S1" evidence="8">
    <location>
        <begin position="31"/>
        <end position="252"/>
    </location>
</feature>
<evidence type="ECO:0000256" key="1">
    <source>
        <dbReference type="ARBA" id="ARBA00007664"/>
    </source>
</evidence>
<dbReference type="InterPro" id="IPR009003">
    <property type="entry name" value="Peptidase_S1_PA"/>
</dbReference>
<keyword evidence="4 6" id="KW-0720">Serine protease</keyword>
<evidence type="ECO:0000256" key="7">
    <source>
        <dbReference type="SAM" id="SignalP"/>
    </source>
</evidence>
<dbReference type="InterPro" id="IPR001254">
    <property type="entry name" value="Trypsin_dom"/>
</dbReference>
<name>A0ABN8LGB9_CHISP</name>
<dbReference type="SUPFAM" id="SSF50494">
    <property type="entry name" value="Trypsin-like serine proteases"/>
    <property type="match status" value="1"/>
</dbReference>
<sequence>MFGLLAFVSLLITAHGSVFHTNDIRLITSRIVGGEVAADGGYPYQVSLRSFGSHFCGGSILNSRWILTAAHCTVGKPPYYFDVVVGTNSLVSGGSKYSVEKIVVHEKYNGGLIQNDVSVVKVAQDIVFSSKVQPIKLPRNDTVAGADLTLTGWGTTTYPGSLPNQLQVINLTAISVEICQTRFHGINEVVNSQICSLTKAGKGACHGDSGGPLVENGRLVGVVSWGMPCARGYPDVYSRVYSFKEWILETILEN</sequence>
<accession>A0ABN8LGB9</accession>
<feature type="chain" id="PRO_5046845354" description="Peptidase S1 domain-containing protein" evidence="7">
    <location>
        <begin position="17"/>
        <end position="254"/>
    </location>
</feature>
<keyword evidence="2 6" id="KW-0645">Protease</keyword>
<dbReference type="PROSITE" id="PS50240">
    <property type="entry name" value="TRYPSIN_DOM"/>
    <property type="match status" value="1"/>
</dbReference>
<evidence type="ECO:0000313" key="9">
    <source>
        <dbReference type="EMBL" id="CAH2989822.1"/>
    </source>
</evidence>
<gene>
    <name evidence="9" type="ORF">CHILSU_LOCUS9126</name>
</gene>
<dbReference type="CDD" id="cd00190">
    <property type="entry name" value="Tryp_SPc"/>
    <property type="match status" value="1"/>
</dbReference>
<reference evidence="9" key="1">
    <citation type="submission" date="2021-12" db="EMBL/GenBank/DDBJ databases">
        <authorList>
            <person name="King R."/>
        </authorList>
    </citation>
    <scope>NUCLEOTIDE SEQUENCE</scope>
</reference>
<dbReference type="PANTHER" id="PTHR24276">
    <property type="entry name" value="POLYSERASE-RELATED"/>
    <property type="match status" value="1"/>
</dbReference>
<evidence type="ECO:0000256" key="5">
    <source>
        <dbReference type="ARBA" id="ARBA00023157"/>
    </source>
</evidence>
<dbReference type="InterPro" id="IPR043504">
    <property type="entry name" value="Peptidase_S1_PA_chymotrypsin"/>
</dbReference>
<keyword evidence="7" id="KW-0732">Signal</keyword>
<evidence type="ECO:0000259" key="8">
    <source>
        <dbReference type="PROSITE" id="PS50240"/>
    </source>
</evidence>
<dbReference type="InterPro" id="IPR050430">
    <property type="entry name" value="Peptidase_S1"/>
</dbReference>
<dbReference type="PRINTS" id="PR00722">
    <property type="entry name" value="CHYMOTRYPSIN"/>
</dbReference>
<proteinExistence type="inferred from homology"/>
<dbReference type="Proteomes" id="UP001153292">
    <property type="component" value="Chromosome 5"/>
</dbReference>
<organism evidence="9 10">
    <name type="scientific">Chilo suppressalis</name>
    <name type="common">Asiatic rice borer moth</name>
    <dbReference type="NCBI Taxonomy" id="168631"/>
    <lineage>
        <taxon>Eukaryota</taxon>
        <taxon>Metazoa</taxon>
        <taxon>Ecdysozoa</taxon>
        <taxon>Arthropoda</taxon>
        <taxon>Hexapoda</taxon>
        <taxon>Insecta</taxon>
        <taxon>Pterygota</taxon>
        <taxon>Neoptera</taxon>
        <taxon>Endopterygota</taxon>
        <taxon>Lepidoptera</taxon>
        <taxon>Glossata</taxon>
        <taxon>Ditrysia</taxon>
        <taxon>Pyraloidea</taxon>
        <taxon>Crambidae</taxon>
        <taxon>Crambinae</taxon>
        <taxon>Chilo</taxon>
    </lineage>
</organism>
<dbReference type="PROSITE" id="PS00135">
    <property type="entry name" value="TRYPSIN_SER"/>
    <property type="match status" value="1"/>
</dbReference>
<keyword evidence="5" id="KW-1015">Disulfide bond</keyword>
<feature type="signal peptide" evidence="7">
    <location>
        <begin position="1"/>
        <end position="16"/>
    </location>
</feature>